<dbReference type="AlphaFoldDB" id="A0A1B4VDP5"/>
<dbReference type="OrthoDB" id="9805095at2"/>
<organism evidence="1 2">
    <name type="scientific">Sulfurifustis variabilis</name>
    <dbReference type="NCBI Taxonomy" id="1675686"/>
    <lineage>
        <taxon>Bacteria</taxon>
        <taxon>Pseudomonadati</taxon>
        <taxon>Pseudomonadota</taxon>
        <taxon>Gammaproteobacteria</taxon>
        <taxon>Acidiferrobacterales</taxon>
        <taxon>Acidiferrobacteraceae</taxon>
        <taxon>Sulfurifustis</taxon>
    </lineage>
</organism>
<evidence type="ECO:0000313" key="1">
    <source>
        <dbReference type="EMBL" id="BAU48487.1"/>
    </source>
</evidence>
<dbReference type="RefSeq" id="WP_096460989.1">
    <property type="nucleotide sequence ID" value="NZ_AP014936.1"/>
</dbReference>
<dbReference type="Proteomes" id="UP000218899">
    <property type="component" value="Chromosome"/>
</dbReference>
<sequence>MANIYYETIDKMEKSKVDAEYINGWASGYLRNPKREEQRITEAYDAGYQDGLSKKVDNFQSWVRK</sequence>
<proteinExistence type="predicted"/>
<protein>
    <submittedName>
        <fullName evidence="1">Uncharacterized protein</fullName>
    </submittedName>
</protein>
<dbReference type="KEGG" id="sva:SVA_1934"/>
<name>A0A1B4VDP5_9GAMM</name>
<evidence type="ECO:0000313" key="2">
    <source>
        <dbReference type="Proteomes" id="UP000218899"/>
    </source>
</evidence>
<gene>
    <name evidence="1" type="ORF">SVA_1934</name>
</gene>
<accession>A0A1B4VDP5</accession>
<reference evidence="1 2" key="1">
    <citation type="submission" date="2015-08" db="EMBL/GenBank/DDBJ databases">
        <title>Complete genome sequence of Sulfurifustis variabilis.</title>
        <authorList>
            <person name="Miura A."/>
            <person name="Kojima H."/>
            <person name="Fukui M."/>
        </authorList>
    </citation>
    <scope>NUCLEOTIDE SEQUENCE [LARGE SCALE GENOMIC DNA]</scope>
    <source>
        <strain evidence="2">skN76</strain>
    </source>
</reference>
<dbReference type="EMBL" id="AP014936">
    <property type="protein sequence ID" value="BAU48487.1"/>
    <property type="molecule type" value="Genomic_DNA"/>
</dbReference>
<keyword evidence="2" id="KW-1185">Reference proteome</keyword>